<dbReference type="AlphaFoldDB" id="A0A7J6WVH3"/>
<sequence length="134" mass="15619">MHLLFSRSLYFLKYNPTYLSSSLKRLVFLFDRASQGNGLFFKFLQEGLFIVKLHLLMESMFHLLVRSPSILWENRKGRCGKRANCFTLYRSAFLAMVLVCDVAIVSFHKCRFEFNSNVSQRKLGGLSFSTDDVR</sequence>
<evidence type="ECO:0000256" key="1">
    <source>
        <dbReference type="SAM" id="Phobius"/>
    </source>
</evidence>
<evidence type="ECO:0000313" key="2">
    <source>
        <dbReference type="EMBL" id="KAF5200907.1"/>
    </source>
</evidence>
<proteinExistence type="predicted"/>
<gene>
    <name evidence="2" type="ORF">FRX31_009506</name>
</gene>
<dbReference type="EMBL" id="JABWDY010010137">
    <property type="protein sequence ID" value="KAF5200907.1"/>
    <property type="molecule type" value="Genomic_DNA"/>
</dbReference>
<evidence type="ECO:0000313" key="3">
    <source>
        <dbReference type="Proteomes" id="UP000554482"/>
    </source>
</evidence>
<protein>
    <submittedName>
        <fullName evidence="2">Uncharacterized protein</fullName>
    </submittedName>
</protein>
<keyword evidence="1" id="KW-1133">Transmembrane helix</keyword>
<organism evidence="2 3">
    <name type="scientific">Thalictrum thalictroides</name>
    <name type="common">Rue-anemone</name>
    <name type="synonym">Anemone thalictroides</name>
    <dbReference type="NCBI Taxonomy" id="46969"/>
    <lineage>
        <taxon>Eukaryota</taxon>
        <taxon>Viridiplantae</taxon>
        <taxon>Streptophyta</taxon>
        <taxon>Embryophyta</taxon>
        <taxon>Tracheophyta</taxon>
        <taxon>Spermatophyta</taxon>
        <taxon>Magnoliopsida</taxon>
        <taxon>Ranunculales</taxon>
        <taxon>Ranunculaceae</taxon>
        <taxon>Thalictroideae</taxon>
        <taxon>Thalictrum</taxon>
    </lineage>
</organism>
<comment type="caution">
    <text evidence="2">The sequence shown here is derived from an EMBL/GenBank/DDBJ whole genome shotgun (WGS) entry which is preliminary data.</text>
</comment>
<feature type="transmembrane region" description="Helical" evidence="1">
    <location>
        <begin position="47"/>
        <end position="65"/>
    </location>
</feature>
<accession>A0A7J6WVH3</accession>
<keyword evidence="3" id="KW-1185">Reference proteome</keyword>
<keyword evidence="1" id="KW-0472">Membrane</keyword>
<keyword evidence="1" id="KW-0812">Transmembrane</keyword>
<feature type="transmembrane region" description="Helical" evidence="1">
    <location>
        <begin position="86"/>
        <end position="107"/>
    </location>
</feature>
<reference evidence="2 3" key="1">
    <citation type="submission" date="2020-06" db="EMBL/GenBank/DDBJ databases">
        <title>Transcriptomic and genomic resources for Thalictrum thalictroides and T. hernandezii: Facilitating candidate gene discovery in an emerging model plant lineage.</title>
        <authorList>
            <person name="Arias T."/>
            <person name="Riano-Pachon D.M."/>
            <person name="Di Stilio V.S."/>
        </authorList>
    </citation>
    <scope>NUCLEOTIDE SEQUENCE [LARGE SCALE GENOMIC DNA]</scope>
    <source>
        <strain evidence="3">cv. WT478/WT964</strain>
        <tissue evidence="2">Leaves</tissue>
    </source>
</reference>
<dbReference type="Proteomes" id="UP000554482">
    <property type="component" value="Unassembled WGS sequence"/>
</dbReference>
<name>A0A7J6WVH3_THATH</name>